<organism evidence="3 4">
    <name type="scientific">Rubritalea tangerina</name>
    <dbReference type="NCBI Taxonomy" id="430798"/>
    <lineage>
        <taxon>Bacteria</taxon>
        <taxon>Pseudomonadati</taxon>
        <taxon>Verrucomicrobiota</taxon>
        <taxon>Verrucomicrobiia</taxon>
        <taxon>Verrucomicrobiales</taxon>
        <taxon>Rubritaleaceae</taxon>
        <taxon>Rubritalea</taxon>
    </lineage>
</organism>
<dbReference type="RefSeq" id="WP_377088441.1">
    <property type="nucleotide sequence ID" value="NZ_JBHSJL010000014.1"/>
</dbReference>
<dbReference type="InterPro" id="IPR027843">
    <property type="entry name" value="DUF4440"/>
</dbReference>
<dbReference type="Proteomes" id="UP001597389">
    <property type="component" value="Unassembled WGS sequence"/>
</dbReference>
<dbReference type="SUPFAM" id="SSF54427">
    <property type="entry name" value="NTF2-like"/>
    <property type="match status" value="1"/>
</dbReference>
<dbReference type="EMBL" id="JBHUJB010000076">
    <property type="protein sequence ID" value="MFD2160309.1"/>
    <property type="molecule type" value="Genomic_DNA"/>
</dbReference>
<evidence type="ECO:0000313" key="4">
    <source>
        <dbReference type="Proteomes" id="UP001597389"/>
    </source>
</evidence>
<name>A0ABW4ZE55_9BACT</name>
<keyword evidence="4" id="KW-1185">Reference proteome</keyword>
<gene>
    <name evidence="3" type="ORF">ACFSW8_15505</name>
</gene>
<comment type="caution">
    <text evidence="3">The sequence shown here is derived from an EMBL/GenBank/DDBJ whole genome shotgun (WGS) entry which is preliminary data.</text>
</comment>
<dbReference type="Gene3D" id="3.10.450.50">
    <property type="match status" value="1"/>
</dbReference>
<feature type="chain" id="PRO_5046597707" evidence="1">
    <location>
        <begin position="19"/>
        <end position="306"/>
    </location>
</feature>
<dbReference type="NCBIfam" id="TIGR02246">
    <property type="entry name" value="SgcJ/EcaC family oxidoreductase"/>
    <property type="match status" value="1"/>
</dbReference>
<accession>A0ABW4ZE55</accession>
<evidence type="ECO:0000313" key="3">
    <source>
        <dbReference type="EMBL" id="MFD2160309.1"/>
    </source>
</evidence>
<dbReference type="InterPro" id="IPR011944">
    <property type="entry name" value="Steroid_delta5-4_isomerase"/>
</dbReference>
<feature type="signal peptide" evidence="1">
    <location>
        <begin position="1"/>
        <end position="18"/>
    </location>
</feature>
<reference evidence="4" key="1">
    <citation type="journal article" date="2019" name="Int. J. Syst. Evol. Microbiol.">
        <title>The Global Catalogue of Microorganisms (GCM) 10K type strain sequencing project: providing services to taxonomists for standard genome sequencing and annotation.</title>
        <authorList>
            <consortium name="The Broad Institute Genomics Platform"/>
            <consortium name="The Broad Institute Genome Sequencing Center for Infectious Disease"/>
            <person name="Wu L."/>
            <person name="Ma J."/>
        </authorList>
    </citation>
    <scope>NUCLEOTIDE SEQUENCE [LARGE SCALE GENOMIC DNA]</scope>
    <source>
        <strain evidence="4">CCUG 57942</strain>
    </source>
</reference>
<dbReference type="Pfam" id="PF14534">
    <property type="entry name" value="DUF4440"/>
    <property type="match status" value="1"/>
</dbReference>
<feature type="domain" description="DUF4440" evidence="2">
    <location>
        <begin position="34"/>
        <end position="141"/>
    </location>
</feature>
<evidence type="ECO:0000256" key="1">
    <source>
        <dbReference type="SAM" id="SignalP"/>
    </source>
</evidence>
<keyword evidence="1" id="KW-0732">Signal</keyword>
<sequence>MKCLIFGSLVALGSLAIADEQAGAQDNPEWVKLKSAAERYVKAFNEKDAKGVAALFAENGEILLQEDVKIAGRDGIEQHYARVFDSHPEAKVGLEATSVRFVTPRLVVEEGAVHFTTGADEVSTHLYIAILALQEDGEWKIVQSRNKEVTESESFDRLGDIEGLVGDWVASVGGNGKFSMKFRWEPSGAWMIGKGRYASPDTEPVTMTVRIGWNPAVEKIVSWSFDSEGGFSKAVWTEGEGKWLLKAQGVNGQGESTSSTQTIEVLGSESVLWSFSSRVIGDAMEDDRAIKLVKSPPKPFLTPNDQ</sequence>
<evidence type="ECO:0000259" key="2">
    <source>
        <dbReference type="Pfam" id="PF14534"/>
    </source>
</evidence>
<dbReference type="InterPro" id="IPR032710">
    <property type="entry name" value="NTF2-like_dom_sf"/>
</dbReference>
<proteinExistence type="predicted"/>
<protein>
    <submittedName>
        <fullName evidence="3">YybH family protein</fullName>
    </submittedName>
</protein>